<evidence type="ECO:0000256" key="9">
    <source>
        <dbReference type="ARBA" id="ARBA00023014"/>
    </source>
</evidence>
<dbReference type="PATRIC" id="fig|907348.3.peg.2072"/>
<evidence type="ECO:0000256" key="7">
    <source>
        <dbReference type="ARBA" id="ARBA00022723"/>
    </source>
</evidence>
<dbReference type="NCBIfam" id="NF006878">
    <property type="entry name" value="PRK09375.1-2"/>
    <property type="match status" value="1"/>
</dbReference>
<evidence type="ECO:0000256" key="6">
    <source>
        <dbReference type="ARBA" id="ARBA00022679"/>
    </source>
</evidence>
<keyword evidence="8" id="KW-0408">Iron</keyword>
<evidence type="ECO:0000256" key="5">
    <source>
        <dbReference type="ARBA" id="ARBA00022642"/>
    </source>
</evidence>
<evidence type="ECO:0000256" key="3">
    <source>
        <dbReference type="ARBA" id="ARBA00012669"/>
    </source>
</evidence>
<dbReference type="SUPFAM" id="SSF142754">
    <property type="entry name" value="NadA-like"/>
    <property type="match status" value="1"/>
</dbReference>
<reference evidence="11 12" key="1">
    <citation type="submission" date="2011-09" db="EMBL/GenBank/DDBJ databases">
        <title>The draft genome of Treponema saccharophilum DSM 2985.</title>
        <authorList>
            <consortium name="US DOE Joint Genome Institute (JGI-PGF)"/>
            <person name="Lucas S."/>
            <person name="Copeland A."/>
            <person name="Lapidus A."/>
            <person name="Glavina del Rio T."/>
            <person name="Dalin E."/>
            <person name="Tice H."/>
            <person name="Bruce D."/>
            <person name="Goodwin L."/>
            <person name="Pitluck S."/>
            <person name="Peters L."/>
            <person name="Kyrpides N."/>
            <person name="Mavromatis K."/>
            <person name="Ivanova N."/>
            <person name="Markowitz V."/>
            <person name="Cheng J.-F."/>
            <person name="Hugenholtz P."/>
            <person name="Woyke T."/>
            <person name="Wu D."/>
            <person name="Gronow S."/>
            <person name="Wellnitz S."/>
            <person name="Brambilla E."/>
            <person name="Klenk H.-P."/>
            <person name="Eisen J.A."/>
        </authorList>
    </citation>
    <scope>NUCLEOTIDE SEQUENCE [LARGE SCALE GENOMIC DNA]</scope>
    <source>
        <strain evidence="11 12">DSM 2985</strain>
    </source>
</reference>
<dbReference type="AlphaFoldDB" id="H7EM95"/>
<dbReference type="Pfam" id="PF02445">
    <property type="entry name" value="NadA"/>
    <property type="match status" value="1"/>
</dbReference>
<dbReference type="GO" id="GO:0034628">
    <property type="term" value="P:'de novo' NAD+ biosynthetic process from L-aspartate"/>
    <property type="evidence" value="ECO:0007669"/>
    <property type="project" value="TreeGrafter"/>
</dbReference>
<dbReference type="Gene3D" id="3.40.50.10800">
    <property type="entry name" value="NadA-like"/>
    <property type="match status" value="3"/>
</dbReference>
<keyword evidence="7" id="KW-0479">Metal-binding</keyword>
<accession>H7EM95</accession>
<dbReference type="GO" id="GO:0005829">
    <property type="term" value="C:cytosol"/>
    <property type="evidence" value="ECO:0007669"/>
    <property type="project" value="TreeGrafter"/>
</dbReference>
<keyword evidence="12" id="KW-1185">Reference proteome</keyword>
<keyword evidence="6 11" id="KW-0808">Transferase</keyword>
<organism evidence="11 12">
    <name type="scientific">Treponema saccharophilum DSM 2985</name>
    <dbReference type="NCBI Taxonomy" id="907348"/>
    <lineage>
        <taxon>Bacteria</taxon>
        <taxon>Pseudomonadati</taxon>
        <taxon>Spirochaetota</taxon>
        <taxon>Spirochaetia</taxon>
        <taxon>Spirochaetales</taxon>
        <taxon>Treponemataceae</taxon>
        <taxon>Treponema</taxon>
    </lineage>
</organism>
<evidence type="ECO:0000313" key="12">
    <source>
        <dbReference type="Proteomes" id="UP000003571"/>
    </source>
</evidence>
<gene>
    <name evidence="11" type="ORF">TresaDRAFT_0317</name>
</gene>
<evidence type="ECO:0000313" key="11">
    <source>
        <dbReference type="EMBL" id="EIC01180.1"/>
    </source>
</evidence>
<name>H7EM95_9SPIR</name>
<dbReference type="GO" id="GO:0051539">
    <property type="term" value="F:4 iron, 4 sulfur cluster binding"/>
    <property type="evidence" value="ECO:0007669"/>
    <property type="project" value="UniProtKB-KW"/>
</dbReference>
<evidence type="ECO:0000256" key="1">
    <source>
        <dbReference type="ARBA" id="ARBA00001966"/>
    </source>
</evidence>
<dbReference type="UniPathway" id="UPA00253">
    <property type="reaction ID" value="UER00327"/>
</dbReference>
<proteinExistence type="predicted"/>
<comment type="cofactor">
    <cofactor evidence="1">
        <name>[4Fe-4S] cluster</name>
        <dbReference type="ChEBI" id="CHEBI:49883"/>
    </cofactor>
</comment>
<dbReference type="InterPro" id="IPR036094">
    <property type="entry name" value="NadA_sf"/>
</dbReference>
<dbReference type="GO" id="GO:0008987">
    <property type="term" value="F:quinolinate synthetase A activity"/>
    <property type="evidence" value="ECO:0007669"/>
    <property type="project" value="UniProtKB-UniRule"/>
</dbReference>
<evidence type="ECO:0000256" key="10">
    <source>
        <dbReference type="NCBIfam" id="TIGR00550"/>
    </source>
</evidence>
<comment type="caution">
    <text evidence="11">The sequence shown here is derived from an EMBL/GenBank/DDBJ whole genome shotgun (WGS) entry which is preliminary data.</text>
</comment>
<keyword evidence="4" id="KW-0004">4Fe-4S</keyword>
<dbReference type="PANTHER" id="PTHR30573">
    <property type="entry name" value="QUINOLINATE SYNTHETASE A"/>
    <property type="match status" value="1"/>
</dbReference>
<dbReference type="NCBIfam" id="TIGR00550">
    <property type="entry name" value="nadA"/>
    <property type="match status" value="1"/>
</dbReference>
<evidence type="ECO:0000256" key="2">
    <source>
        <dbReference type="ARBA" id="ARBA00005065"/>
    </source>
</evidence>
<dbReference type="InterPro" id="IPR003473">
    <property type="entry name" value="NadA"/>
</dbReference>
<dbReference type="GO" id="GO:0046872">
    <property type="term" value="F:metal ion binding"/>
    <property type="evidence" value="ECO:0007669"/>
    <property type="project" value="UniProtKB-KW"/>
</dbReference>
<dbReference type="eggNOG" id="COG0379">
    <property type="taxonomic scope" value="Bacteria"/>
</dbReference>
<dbReference type="RefSeq" id="WP_002705356.1">
    <property type="nucleotide sequence ID" value="NZ_AGRW01000051.1"/>
</dbReference>
<dbReference type="PANTHER" id="PTHR30573:SF0">
    <property type="entry name" value="QUINOLINATE SYNTHASE, CHLOROPLASTIC"/>
    <property type="match status" value="1"/>
</dbReference>
<dbReference type="EMBL" id="AGRW01000051">
    <property type="protein sequence ID" value="EIC01180.1"/>
    <property type="molecule type" value="Genomic_DNA"/>
</dbReference>
<dbReference type="Proteomes" id="UP000003571">
    <property type="component" value="Unassembled WGS sequence"/>
</dbReference>
<sequence length="308" mass="34257">MAEIDKEKLKAEIRRLAQERDAVILAHYYVDGDVQDVADFVGDSYALAKTARGDPRKTVVFCGVTFMGESACVLNPDKTVLIPETSAVCPMALMVDAEKIRAMREKYDDLAVVCYINSTAEFKSLSDVCVTSSNALKVVRALKNKNIFFIPDGNLGRFIAEQVPEKNFILNDGFCHVHTSITARDIETAFREHPDSKIIAHPECMKEVCDMADFIGSTKELIEFTESDGAGSFIVCTESGVLHEMRKRSPGKQFFSVGARQVCPNMKKITLEKVRDCLAGMAPRARVSEELRDSSSRPLERMLELASR</sequence>
<evidence type="ECO:0000256" key="4">
    <source>
        <dbReference type="ARBA" id="ARBA00022485"/>
    </source>
</evidence>
<evidence type="ECO:0000256" key="8">
    <source>
        <dbReference type="ARBA" id="ARBA00023004"/>
    </source>
</evidence>
<keyword evidence="9" id="KW-0411">Iron-sulfur</keyword>
<keyword evidence="5" id="KW-0662">Pyridine nucleotide biosynthesis</keyword>
<dbReference type="OrthoDB" id="9801204at2"/>
<comment type="pathway">
    <text evidence="2">Cofactor biosynthesis; NAD(+) biosynthesis; quinolinate from iminoaspartate: step 1/1.</text>
</comment>
<dbReference type="STRING" id="907348.TresaDRAFT_0317"/>
<dbReference type="EC" id="2.5.1.72" evidence="3 10"/>
<protein>
    <recommendedName>
        <fullName evidence="3 10">Quinolinate synthase</fullName>
        <ecNumber evidence="3 10">2.5.1.72</ecNumber>
    </recommendedName>
</protein>